<proteinExistence type="inferred from homology"/>
<comment type="similarity">
    <text evidence="3 8 9">Belongs to the triosephosphate isomerase family.</text>
</comment>
<dbReference type="UniPathway" id="UPA00138"/>
<accession>A0A3N1NTY7</accession>
<dbReference type="Gene3D" id="3.20.20.70">
    <property type="entry name" value="Aldolase class I"/>
    <property type="match status" value="1"/>
</dbReference>
<evidence type="ECO:0000256" key="9">
    <source>
        <dbReference type="RuleBase" id="RU363013"/>
    </source>
</evidence>
<comment type="catalytic activity">
    <reaction evidence="8 9">
        <text>D-glyceraldehyde 3-phosphate = dihydroxyacetone phosphate</text>
        <dbReference type="Rhea" id="RHEA:18585"/>
        <dbReference type="ChEBI" id="CHEBI:57642"/>
        <dbReference type="ChEBI" id="CHEBI:59776"/>
        <dbReference type="EC" id="5.3.1.1"/>
    </reaction>
</comment>
<evidence type="ECO:0000256" key="4">
    <source>
        <dbReference type="ARBA" id="ARBA00022432"/>
    </source>
</evidence>
<dbReference type="GO" id="GO:0006096">
    <property type="term" value="P:glycolytic process"/>
    <property type="evidence" value="ECO:0007669"/>
    <property type="project" value="UniProtKB-UniRule"/>
</dbReference>
<comment type="caution">
    <text evidence="10">The sequence shown here is derived from an EMBL/GenBank/DDBJ whole genome shotgun (WGS) entry which is preliminary data.</text>
</comment>
<dbReference type="PROSITE" id="PS00171">
    <property type="entry name" value="TIM_1"/>
    <property type="match status" value="1"/>
</dbReference>
<feature type="binding site" evidence="8">
    <location>
        <position position="212"/>
    </location>
    <ligand>
        <name>substrate</name>
    </ligand>
</feature>
<dbReference type="GO" id="GO:0004807">
    <property type="term" value="F:triose-phosphate isomerase activity"/>
    <property type="evidence" value="ECO:0007669"/>
    <property type="project" value="UniProtKB-UniRule"/>
</dbReference>
<dbReference type="GO" id="GO:0019563">
    <property type="term" value="P:glycerol catabolic process"/>
    <property type="evidence" value="ECO:0007669"/>
    <property type="project" value="TreeGrafter"/>
</dbReference>
<dbReference type="SUPFAM" id="SSF51351">
    <property type="entry name" value="Triosephosphate isomerase (TIM)"/>
    <property type="match status" value="1"/>
</dbReference>
<comment type="pathway">
    <text evidence="2">Carbohydrate metabolism; erythritol degradation.</text>
</comment>
<dbReference type="GO" id="GO:0005829">
    <property type="term" value="C:cytosol"/>
    <property type="evidence" value="ECO:0007669"/>
    <property type="project" value="TreeGrafter"/>
</dbReference>
<dbReference type="OrthoDB" id="9809429at2"/>
<dbReference type="GO" id="GO:0006094">
    <property type="term" value="P:gluconeogenesis"/>
    <property type="evidence" value="ECO:0007669"/>
    <property type="project" value="UniProtKB-UniRule"/>
</dbReference>
<organism evidence="10 11">
    <name type="scientific">Marinimicrobium koreense</name>
    <dbReference type="NCBI Taxonomy" id="306545"/>
    <lineage>
        <taxon>Bacteria</taxon>
        <taxon>Pseudomonadati</taxon>
        <taxon>Pseudomonadota</taxon>
        <taxon>Gammaproteobacteria</taxon>
        <taxon>Cellvibrionales</taxon>
        <taxon>Cellvibrionaceae</taxon>
        <taxon>Marinimicrobium</taxon>
    </lineage>
</organism>
<dbReference type="EMBL" id="RJUK01000001">
    <property type="protein sequence ID" value="ROQ19665.1"/>
    <property type="molecule type" value="Genomic_DNA"/>
</dbReference>
<comment type="subcellular location">
    <subcellularLocation>
        <location evidence="8 9">Cytoplasm</location>
    </subcellularLocation>
</comment>
<dbReference type="Pfam" id="PF00121">
    <property type="entry name" value="TIM"/>
    <property type="match status" value="1"/>
</dbReference>
<dbReference type="GO" id="GO:0046166">
    <property type="term" value="P:glyceraldehyde-3-phosphate biosynthetic process"/>
    <property type="evidence" value="ECO:0007669"/>
    <property type="project" value="TreeGrafter"/>
</dbReference>
<dbReference type="NCBIfam" id="TIGR00419">
    <property type="entry name" value="tim"/>
    <property type="match status" value="1"/>
</dbReference>
<evidence type="ECO:0000256" key="3">
    <source>
        <dbReference type="ARBA" id="ARBA00007422"/>
    </source>
</evidence>
<feature type="binding site" evidence="8">
    <location>
        <position position="174"/>
    </location>
    <ligand>
        <name>substrate</name>
    </ligand>
</feature>
<gene>
    <name evidence="8" type="primary">tpiA</name>
    <name evidence="10" type="ORF">EDC38_0250</name>
</gene>
<evidence type="ECO:0000256" key="1">
    <source>
        <dbReference type="ARBA" id="ARBA00004680"/>
    </source>
</evidence>
<dbReference type="InterPro" id="IPR013785">
    <property type="entry name" value="Aldolase_TIM"/>
</dbReference>
<feature type="active site" description="Proton acceptor" evidence="8">
    <location>
        <position position="168"/>
    </location>
</feature>
<dbReference type="Proteomes" id="UP000273643">
    <property type="component" value="Unassembled WGS sequence"/>
</dbReference>
<dbReference type="PROSITE" id="PS51440">
    <property type="entry name" value="TIM_2"/>
    <property type="match status" value="1"/>
</dbReference>
<dbReference type="EC" id="5.3.1.1" evidence="8 9"/>
<dbReference type="AlphaFoldDB" id="A0A3N1NTY7"/>
<reference evidence="10 11" key="1">
    <citation type="submission" date="2018-11" db="EMBL/GenBank/DDBJ databases">
        <title>Genomic Encyclopedia of Type Strains, Phase IV (KMG-IV): sequencing the most valuable type-strain genomes for metagenomic binning, comparative biology and taxonomic classification.</title>
        <authorList>
            <person name="Goeker M."/>
        </authorList>
    </citation>
    <scope>NUCLEOTIDE SEQUENCE [LARGE SCALE GENOMIC DNA]</scope>
    <source>
        <strain evidence="10 11">DSM 16974</strain>
    </source>
</reference>
<name>A0A3N1NTY7_9GAMM</name>
<comment type="function">
    <text evidence="8">Involved in the gluconeogenesis. Catalyzes stereospecifically the conversion of dihydroxyacetone phosphate (DHAP) to D-glyceraldehyde-3-phosphate (G3P).</text>
</comment>
<evidence type="ECO:0000256" key="2">
    <source>
        <dbReference type="ARBA" id="ARBA00004939"/>
    </source>
</evidence>
<dbReference type="CDD" id="cd00311">
    <property type="entry name" value="TIM"/>
    <property type="match status" value="1"/>
</dbReference>
<keyword evidence="5 8" id="KW-0963">Cytoplasm</keyword>
<dbReference type="PANTHER" id="PTHR21139:SF42">
    <property type="entry name" value="TRIOSEPHOSPHATE ISOMERASE"/>
    <property type="match status" value="1"/>
</dbReference>
<dbReference type="UniPathway" id="UPA00109">
    <property type="reaction ID" value="UER00189"/>
</dbReference>
<dbReference type="InterPro" id="IPR000652">
    <property type="entry name" value="Triosephosphate_isomerase"/>
</dbReference>
<dbReference type="InterPro" id="IPR035990">
    <property type="entry name" value="TIM_sf"/>
</dbReference>
<keyword evidence="11" id="KW-1185">Reference proteome</keyword>
<dbReference type="HAMAP" id="MF_00147_B">
    <property type="entry name" value="TIM_B"/>
    <property type="match status" value="1"/>
</dbReference>
<feature type="active site" description="Electrophile" evidence="8">
    <location>
        <position position="96"/>
    </location>
</feature>
<dbReference type="PANTHER" id="PTHR21139">
    <property type="entry name" value="TRIOSEPHOSPHATE ISOMERASE"/>
    <property type="match status" value="1"/>
</dbReference>
<comment type="pathway">
    <text evidence="8 9">Carbohydrate biosynthesis; gluconeogenesis.</text>
</comment>
<comment type="subunit">
    <text evidence="8 9">Homodimer.</text>
</comment>
<feature type="binding site" evidence="8">
    <location>
        <begin position="9"/>
        <end position="11"/>
    </location>
    <ligand>
        <name>substrate</name>
    </ligand>
</feature>
<dbReference type="FunFam" id="3.20.20.70:FF:000016">
    <property type="entry name" value="Triosephosphate isomerase"/>
    <property type="match status" value="1"/>
</dbReference>
<evidence type="ECO:0000256" key="6">
    <source>
        <dbReference type="ARBA" id="ARBA00023152"/>
    </source>
</evidence>
<keyword evidence="7 8" id="KW-0413">Isomerase</keyword>
<feature type="binding site" evidence="8">
    <location>
        <begin position="233"/>
        <end position="234"/>
    </location>
    <ligand>
        <name>substrate</name>
    </ligand>
</feature>
<evidence type="ECO:0000256" key="5">
    <source>
        <dbReference type="ARBA" id="ARBA00022490"/>
    </source>
</evidence>
<protein>
    <recommendedName>
        <fullName evidence="8 9">Triosephosphate isomerase</fullName>
        <shortName evidence="8">TIM</shortName>
        <shortName evidence="8">TPI</shortName>
        <ecNumber evidence="8 9">5.3.1.1</ecNumber>
    </recommendedName>
    <alternativeName>
        <fullName evidence="8">Triose-phosphate isomerase</fullName>
    </alternativeName>
</protein>
<keyword evidence="4 8" id="KW-0312">Gluconeogenesis</keyword>
<evidence type="ECO:0000313" key="11">
    <source>
        <dbReference type="Proteomes" id="UP000273643"/>
    </source>
</evidence>
<sequence length="269" mass="29339">MKQRLVIGNWKMNGSLADNILWATHFRHGLKSQTLQDVEVAVCPPFPYLQSIRSILPDIVQLGAQDVSSECIGAFTGEISVNMLKELQCRYVIVGHSERRARMGERDADIAEKFKLVSLAGLTPVLCVGETEQERAHGQTRSVISHQIQTVIDRCGAHALRNAVIAYEPVWAIGTGVSAELADIQSTHAVIRAQLSDNGLDADDVTLLYGGSLKPGNSEEIFSLPNVDGGLIGGASLKAADFLDICWAAQTRPPEPEMKSTNNVRYQDF</sequence>
<evidence type="ECO:0000313" key="10">
    <source>
        <dbReference type="EMBL" id="ROQ19665.1"/>
    </source>
</evidence>
<evidence type="ECO:0000256" key="8">
    <source>
        <dbReference type="HAMAP-Rule" id="MF_00147"/>
    </source>
</evidence>
<comment type="pathway">
    <text evidence="1 8 9">Carbohydrate degradation; glycolysis; D-glyceraldehyde 3-phosphate from glycerone phosphate: step 1/1.</text>
</comment>
<dbReference type="InterPro" id="IPR022896">
    <property type="entry name" value="TrioseP_Isoase_bac/euk"/>
</dbReference>
<dbReference type="InterPro" id="IPR020861">
    <property type="entry name" value="Triosephosphate_isomerase_AS"/>
</dbReference>
<dbReference type="RefSeq" id="WP_123636980.1">
    <property type="nucleotide sequence ID" value="NZ_RJUK01000001.1"/>
</dbReference>
<keyword evidence="6 8" id="KW-0324">Glycolysis</keyword>
<evidence type="ECO:0000256" key="7">
    <source>
        <dbReference type="ARBA" id="ARBA00023235"/>
    </source>
</evidence>